<dbReference type="InterPro" id="IPR000160">
    <property type="entry name" value="GGDEF_dom"/>
</dbReference>
<dbReference type="Pfam" id="PF08668">
    <property type="entry name" value="HDOD"/>
    <property type="match status" value="1"/>
</dbReference>
<evidence type="ECO:0000259" key="4">
    <source>
        <dbReference type="PROSITE" id="PS51833"/>
    </source>
</evidence>
<dbReference type="EC" id="2.7.7.65" evidence="1"/>
<dbReference type="Pfam" id="PF00990">
    <property type="entry name" value="GGDEF"/>
    <property type="match status" value="1"/>
</dbReference>
<dbReference type="SUPFAM" id="SSF55073">
    <property type="entry name" value="Nucleotide cyclase"/>
    <property type="match status" value="1"/>
</dbReference>
<comment type="catalytic activity">
    <reaction evidence="2">
        <text>2 GTP = 3',3'-c-di-GMP + 2 diphosphate</text>
        <dbReference type="Rhea" id="RHEA:24898"/>
        <dbReference type="ChEBI" id="CHEBI:33019"/>
        <dbReference type="ChEBI" id="CHEBI:37565"/>
        <dbReference type="ChEBI" id="CHEBI:58805"/>
        <dbReference type="EC" id="2.7.7.65"/>
    </reaction>
</comment>
<dbReference type="SMART" id="SM00267">
    <property type="entry name" value="GGDEF"/>
    <property type="match status" value="1"/>
</dbReference>
<feature type="domain" description="GGDEF" evidence="3">
    <location>
        <begin position="374"/>
        <end position="509"/>
    </location>
</feature>
<organism evidence="5 6">
    <name type="scientific">Vreelandella lutescens</name>
    <dbReference type="NCBI Taxonomy" id="1602943"/>
    <lineage>
        <taxon>Bacteria</taxon>
        <taxon>Pseudomonadati</taxon>
        <taxon>Pseudomonadota</taxon>
        <taxon>Gammaproteobacteria</taxon>
        <taxon>Oceanospirillales</taxon>
        <taxon>Halomonadaceae</taxon>
        <taxon>Vreelandella</taxon>
    </lineage>
</organism>
<dbReference type="Gene3D" id="3.30.70.270">
    <property type="match status" value="1"/>
</dbReference>
<reference evidence="6" key="1">
    <citation type="journal article" date="2019" name="Int. J. Syst. Evol. Microbiol.">
        <title>The Global Catalogue of Microorganisms (GCM) 10K type strain sequencing project: providing services to taxonomists for standard genome sequencing and annotation.</title>
        <authorList>
            <consortium name="The Broad Institute Genomics Platform"/>
            <consortium name="The Broad Institute Genome Sequencing Center for Infectious Disease"/>
            <person name="Wu L."/>
            <person name="Ma J."/>
        </authorList>
    </citation>
    <scope>NUCLEOTIDE SEQUENCE [LARGE SCALE GENOMIC DNA]</scope>
    <source>
        <strain evidence="6">CGMCC 1.15122</strain>
    </source>
</reference>
<dbReference type="PROSITE" id="PS50887">
    <property type="entry name" value="GGDEF"/>
    <property type="match status" value="1"/>
</dbReference>
<dbReference type="NCBIfam" id="TIGR00254">
    <property type="entry name" value="GGDEF"/>
    <property type="match status" value="1"/>
</dbReference>
<accession>A0ABQ1P9S4</accession>
<protein>
    <recommendedName>
        <fullName evidence="1">diguanylate cyclase</fullName>
        <ecNumber evidence="1">2.7.7.65</ecNumber>
    </recommendedName>
</protein>
<dbReference type="EMBL" id="BMHM01000004">
    <property type="protein sequence ID" value="GGC93149.1"/>
    <property type="molecule type" value="Genomic_DNA"/>
</dbReference>
<feature type="domain" description="HDOD" evidence="4">
    <location>
        <begin position="33"/>
        <end position="225"/>
    </location>
</feature>
<dbReference type="InterPro" id="IPR043128">
    <property type="entry name" value="Rev_trsase/Diguanyl_cyclase"/>
</dbReference>
<dbReference type="PANTHER" id="PTHR45138:SF9">
    <property type="entry name" value="DIGUANYLATE CYCLASE DGCM-RELATED"/>
    <property type="match status" value="1"/>
</dbReference>
<name>A0ABQ1P9S4_9GAMM</name>
<evidence type="ECO:0000256" key="2">
    <source>
        <dbReference type="ARBA" id="ARBA00034247"/>
    </source>
</evidence>
<dbReference type="PROSITE" id="PS51833">
    <property type="entry name" value="HDOD"/>
    <property type="match status" value="1"/>
</dbReference>
<dbReference type="InterPro" id="IPR013976">
    <property type="entry name" value="HDOD"/>
</dbReference>
<proteinExistence type="predicted"/>
<dbReference type="RefSeq" id="WP_188639777.1">
    <property type="nucleotide sequence ID" value="NZ_BMHM01000004.1"/>
</dbReference>
<evidence type="ECO:0000259" key="3">
    <source>
        <dbReference type="PROSITE" id="PS50887"/>
    </source>
</evidence>
<dbReference type="Gene3D" id="1.10.3210.10">
    <property type="entry name" value="Hypothetical protein af1432"/>
    <property type="match status" value="1"/>
</dbReference>
<sequence length="509" mass="55963">MTGPTAVSETLYTSLADQLPGFISSALLQCKRLPTLPAVALNVLKISRGADATLSDYANAIEHDPALTARVMSVANSVHYLRAAQPPHTCFDATQRMGLDVTLATVLSFCLFEKDHTARARLQFWQRALTAAVAASYLAQQLCPHQSGSVFTTALLQDIGILALQTAYPADAELLYGTEYTSHPHIMQVEKRYFGCDHALVSAWLLAKWGAHDELVQAVLHSHDGFETADNAALCLNVSGSIADAWLSANPAQALAGVIRQLNALTPSNEWAISGLLAHLEHTLPPLMDTLNLSTPAVVNSVALLQEAQQLLFEHTLSLSARLDAQQQARETLLHDYAELEQRSRIDSLTQLANRAWLEQQLRERFHLCLTTKRTMSVVFIDLDHFKVLNDRYGHQAGDQVLAHFGRMLASLIRVGDLAGRYGGEEFLVILPDEDAEGARRFAERITRRLQERPMARVDQEPLYVSVSIGVACLTDGGFGDERELIDAADQSMYFIKRSGRGGVSVYGH</sequence>
<evidence type="ECO:0000313" key="5">
    <source>
        <dbReference type="EMBL" id="GGC93149.1"/>
    </source>
</evidence>
<dbReference type="InterPro" id="IPR029787">
    <property type="entry name" value="Nucleotide_cyclase"/>
</dbReference>
<evidence type="ECO:0000313" key="6">
    <source>
        <dbReference type="Proteomes" id="UP000597301"/>
    </source>
</evidence>
<dbReference type="SUPFAM" id="SSF109604">
    <property type="entry name" value="HD-domain/PDEase-like"/>
    <property type="match status" value="1"/>
</dbReference>
<evidence type="ECO:0000256" key="1">
    <source>
        <dbReference type="ARBA" id="ARBA00012528"/>
    </source>
</evidence>
<dbReference type="Proteomes" id="UP000597301">
    <property type="component" value="Unassembled WGS sequence"/>
</dbReference>
<comment type="caution">
    <text evidence="5">The sequence shown here is derived from an EMBL/GenBank/DDBJ whole genome shotgun (WGS) entry which is preliminary data.</text>
</comment>
<gene>
    <name evidence="5" type="ORF">GCM10011382_24450</name>
</gene>
<keyword evidence="6" id="KW-1185">Reference proteome</keyword>
<dbReference type="PANTHER" id="PTHR45138">
    <property type="entry name" value="REGULATORY COMPONENTS OF SENSORY TRANSDUCTION SYSTEM"/>
    <property type="match status" value="1"/>
</dbReference>
<dbReference type="CDD" id="cd01949">
    <property type="entry name" value="GGDEF"/>
    <property type="match status" value="1"/>
</dbReference>
<dbReference type="InterPro" id="IPR050469">
    <property type="entry name" value="Diguanylate_Cyclase"/>
</dbReference>